<reference evidence="2 3" key="1">
    <citation type="journal article" date="2021" name="Elife">
        <title>Chloroplast acquisition without the gene transfer in kleptoplastic sea slugs, Plakobranchus ocellatus.</title>
        <authorList>
            <person name="Maeda T."/>
            <person name="Takahashi S."/>
            <person name="Yoshida T."/>
            <person name="Shimamura S."/>
            <person name="Takaki Y."/>
            <person name="Nagai Y."/>
            <person name="Toyoda A."/>
            <person name="Suzuki Y."/>
            <person name="Arimoto A."/>
            <person name="Ishii H."/>
            <person name="Satoh N."/>
            <person name="Nishiyama T."/>
            <person name="Hasebe M."/>
            <person name="Maruyama T."/>
            <person name="Minagawa J."/>
            <person name="Obokata J."/>
            <person name="Shigenobu S."/>
        </authorList>
    </citation>
    <scope>NUCLEOTIDE SEQUENCE [LARGE SCALE GENOMIC DNA]</scope>
</reference>
<accession>A0AAV4D1D5</accession>
<dbReference type="Proteomes" id="UP000735302">
    <property type="component" value="Unassembled WGS sequence"/>
</dbReference>
<dbReference type="AlphaFoldDB" id="A0AAV4D1D5"/>
<evidence type="ECO:0000313" key="2">
    <source>
        <dbReference type="EMBL" id="GFO37964.1"/>
    </source>
</evidence>
<sequence length="97" mass="11202">MQYPEMVGATSRGKQRNESEGEFRRGLTTCCRILPRYCPGLAANSGTPKGREGHSWPVISLGERFFLERDQEHDDLSRGRQEERKEEKTLCLRNWSS</sequence>
<proteinExistence type="predicted"/>
<dbReference type="EMBL" id="BLXT01007308">
    <property type="protein sequence ID" value="GFO37964.1"/>
    <property type="molecule type" value="Genomic_DNA"/>
</dbReference>
<evidence type="ECO:0000256" key="1">
    <source>
        <dbReference type="SAM" id="MobiDB-lite"/>
    </source>
</evidence>
<feature type="region of interest" description="Disordered" evidence="1">
    <location>
        <begin position="1"/>
        <end position="22"/>
    </location>
</feature>
<organism evidence="2 3">
    <name type="scientific">Plakobranchus ocellatus</name>
    <dbReference type="NCBI Taxonomy" id="259542"/>
    <lineage>
        <taxon>Eukaryota</taxon>
        <taxon>Metazoa</taxon>
        <taxon>Spiralia</taxon>
        <taxon>Lophotrochozoa</taxon>
        <taxon>Mollusca</taxon>
        <taxon>Gastropoda</taxon>
        <taxon>Heterobranchia</taxon>
        <taxon>Euthyneura</taxon>
        <taxon>Panpulmonata</taxon>
        <taxon>Sacoglossa</taxon>
        <taxon>Placobranchoidea</taxon>
        <taxon>Plakobranchidae</taxon>
        <taxon>Plakobranchus</taxon>
    </lineage>
</organism>
<feature type="compositionally biased region" description="Basic and acidic residues" evidence="1">
    <location>
        <begin position="70"/>
        <end position="90"/>
    </location>
</feature>
<gene>
    <name evidence="2" type="ORF">PoB_006446900</name>
</gene>
<name>A0AAV4D1D5_9GAST</name>
<protein>
    <submittedName>
        <fullName evidence="2">Uncharacterized protein</fullName>
    </submittedName>
</protein>
<comment type="caution">
    <text evidence="2">The sequence shown here is derived from an EMBL/GenBank/DDBJ whole genome shotgun (WGS) entry which is preliminary data.</text>
</comment>
<evidence type="ECO:0000313" key="3">
    <source>
        <dbReference type="Proteomes" id="UP000735302"/>
    </source>
</evidence>
<keyword evidence="3" id="KW-1185">Reference proteome</keyword>
<feature type="region of interest" description="Disordered" evidence="1">
    <location>
        <begin position="70"/>
        <end position="97"/>
    </location>
</feature>